<keyword evidence="5 7" id="KW-1133">Transmembrane helix</keyword>
<dbReference type="InterPro" id="IPR050833">
    <property type="entry name" value="Poly_Biosynth_Transport"/>
</dbReference>
<organism evidence="8 9">
    <name type="scientific">Sphingomonas corticis</name>
    <dbReference type="NCBI Taxonomy" id="2722791"/>
    <lineage>
        <taxon>Bacteria</taxon>
        <taxon>Pseudomonadati</taxon>
        <taxon>Pseudomonadota</taxon>
        <taxon>Alphaproteobacteria</taxon>
        <taxon>Sphingomonadales</taxon>
        <taxon>Sphingomonadaceae</taxon>
        <taxon>Sphingomonas</taxon>
    </lineage>
</organism>
<feature type="transmembrane region" description="Helical" evidence="7">
    <location>
        <begin position="159"/>
        <end position="179"/>
    </location>
</feature>
<dbReference type="Proteomes" id="UP000732399">
    <property type="component" value="Unassembled WGS sequence"/>
</dbReference>
<dbReference type="CDD" id="cd13127">
    <property type="entry name" value="MATE_tuaB_like"/>
    <property type="match status" value="1"/>
</dbReference>
<accession>A0ABX1CPB5</accession>
<feature type="transmembrane region" description="Helical" evidence="7">
    <location>
        <begin position="330"/>
        <end position="353"/>
    </location>
</feature>
<keyword evidence="4 7" id="KW-0812">Transmembrane</keyword>
<feature type="transmembrane region" description="Helical" evidence="7">
    <location>
        <begin position="456"/>
        <end position="479"/>
    </location>
</feature>
<evidence type="ECO:0000256" key="5">
    <source>
        <dbReference type="ARBA" id="ARBA00022989"/>
    </source>
</evidence>
<keyword evidence="3" id="KW-1003">Cell membrane</keyword>
<reference evidence="8 9" key="1">
    <citation type="submission" date="2020-03" db="EMBL/GenBank/DDBJ databases">
        <authorList>
            <person name="Wang L."/>
            <person name="He N."/>
            <person name="Li Y."/>
            <person name="Fang Y."/>
            <person name="Zhang F."/>
        </authorList>
    </citation>
    <scope>NUCLEOTIDE SEQUENCE [LARGE SCALE GENOMIC DNA]</scope>
    <source>
        <strain evidence="8 9">36D10-4-7</strain>
    </source>
</reference>
<feature type="transmembrane region" description="Helical" evidence="7">
    <location>
        <begin position="92"/>
        <end position="117"/>
    </location>
</feature>
<keyword evidence="6 7" id="KW-0472">Membrane</keyword>
<comment type="subcellular location">
    <subcellularLocation>
        <location evidence="1">Cell membrane</location>
        <topology evidence="1">Multi-pass membrane protein</topology>
    </subcellularLocation>
</comment>
<feature type="transmembrane region" description="Helical" evidence="7">
    <location>
        <begin position="55"/>
        <end position="80"/>
    </location>
</feature>
<evidence type="ECO:0000256" key="6">
    <source>
        <dbReference type="ARBA" id="ARBA00023136"/>
    </source>
</evidence>
<protein>
    <submittedName>
        <fullName evidence="8">Lipopolysaccharide biosynthesis protein</fullName>
    </submittedName>
</protein>
<evidence type="ECO:0000256" key="4">
    <source>
        <dbReference type="ARBA" id="ARBA00022692"/>
    </source>
</evidence>
<feature type="transmembrane region" description="Helical" evidence="7">
    <location>
        <begin position="295"/>
        <end position="318"/>
    </location>
</feature>
<evidence type="ECO:0000256" key="2">
    <source>
        <dbReference type="ARBA" id="ARBA00007430"/>
    </source>
</evidence>
<feature type="transmembrane region" description="Helical" evidence="7">
    <location>
        <begin position="255"/>
        <end position="274"/>
    </location>
</feature>
<dbReference type="EMBL" id="JAAVJH010000009">
    <property type="protein sequence ID" value="NJR79791.1"/>
    <property type="molecule type" value="Genomic_DNA"/>
</dbReference>
<evidence type="ECO:0000256" key="7">
    <source>
        <dbReference type="SAM" id="Phobius"/>
    </source>
</evidence>
<comment type="caution">
    <text evidence="8">The sequence shown here is derived from an EMBL/GenBank/DDBJ whole genome shotgun (WGS) entry which is preliminary data.</text>
</comment>
<evidence type="ECO:0000256" key="1">
    <source>
        <dbReference type="ARBA" id="ARBA00004651"/>
    </source>
</evidence>
<comment type="similarity">
    <text evidence="2">Belongs to the polysaccharide synthase family.</text>
</comment>
<dbReference type="RefSeq" id="WP_168135330.1">
    <property type="nucleotide sequence ID" value="NZ_JAAVJH010000009.1"/>
</dbReference>
<evidence type="ECO:0000256" key="3">
    <source>
        <dbReference type="ARBA" id="ARBA00022475"/>
    </source>
</evidence>
<dbReference type="Pfam" id="PF13440">
    <property type="entry name" value="Polysacc_synt_3"/>
    <property type="match status" value="1"/>
</dbReference>
<gene>
    <name evidence="8" type="ORF">HBH26_14475</name>
</gene>
<evidence type="ECO:0000313" key="9">
    <source>
        <dbReference type="Proteomes" id="UP000732399"/>
    </source>
</evidence>
<evidence type="ECO:0000313" key="8">
    <source>
        <dbReference type="EMBL" id="NJR79791.1"/>
    </source>
</evidence>
<proteinExistence type="inferred from homology"/>
<sequence>MATDANHPAIAAESLTRQVRRAVIWRSGSQIAAQLVQWGATFLVIRLLAPSDYGLFAMTQVVMSFLSMMNGYGLASALVRAPTVDRRQVRQLLGMLLLLNGGLAIAQALMAPLVAAYYRQPEIAGLVRAQALLNLTTPFIALPAALLGRALDFRAQASANMAAAVAGAVTALAGALAGWGVWTLVAAPAMLFCVRALMLTRAARMPLRPAFDFRGAGTLARFGGMMALGQLFWFLQSQSDVFIAGRTLSPHELGLYTTALFLAQIFVAKVVPPLNEVAFAAYARLRDDPAARGAAFVRAVGLVMAAALPFYLGLAVTAGPLVTAVLGAKWAAAAPVVALLALAMPFMTLQVLYAPACDAIGRPDVGVRSGMEGAAILTLAFLVGVRWGMTGLALAWLGAYPLYLALGSRRALPVIGARAGDLLHAVAPSAAAAVAMAGAVRLVDRALPVADAVPRLALLVGTGVLAYAAAMLLIARPLLRDIVSLARR</sequence>
<feature type="transmembrane region" description="Helical" evidence="7">
    <location>
        <begin position="129"/>
        <end position="147"/>
    </location>
</feature>
<feature type="transmembrane region" description="Helical" evidence="7">
    <location>
        <begin position="374"/>
        <end position="402"/>
    </location>
</feature>
<keyword evidence="9" id="KW-1185">Reference proteome</keyword>
<dbReference type="PANTHER" id="PTHR30250">
    <property type="entry name" value="PST FAMILY PREDICTED COLANIC ACID TRANSPORTER"/>
    <property type="match status" value="1"/>
</dbReference>
<dbReference type="PANTHER" id="PTHR30250:SF10">
    <property type="entry name" value="LIPOPOLYSACCHARIDE BIOSYNTHESIS PROTEIN WZXC"/>
    <property type="match status" value="1"/>
</dbReference>
<name>A0ABX1CPB5_9SPHN</name>